<evidence type="ECO:0000313" key="2">
    <source>
        <dbReference type="Proteomes" id="UP000887458"/>
    </source>
</evidence>
<protein>
    <submittedName>
        <fullName evidence="1">Uncharacterized protein</fullName>
    </submittedName>
</protein>
<gene>
    <name evidence="1" type="ORF">DERP_010408</name>
</gene>
<feature type="non-terminal residue" evidence="1">
    <location>
        <position position="1"/>
    </location>
</feature>
<sequence length="82" mass="9594">TKNTKAIGVMMKMLPILYGLHCKSKSIHSGVMVWSLITLFVLIKPQKKDLNLGSERIDYHDYYNYIIKTFQQQQQFDDNLSI</sequence>
<reference evidence="1 2" key="1">
    <citation type="journal article" date="2018" name="J. Allergy Clin. Immunol.">
        <title>High-quality assembly of Dermatophagoides pteronyssinus genome and transcriptome reveals a wide range of novel allergens.</title>
        <authorList>
            <person name="Liu X.Y."/>
            <person name="Yang K.Y."/>
            <person name="Wang M.Q."/>
            <person name="Kwok J.S."/>
            <person name="Zeng X."/>
            <person name="Yang Z."/>
            <person name="Xiao X.J."/>
            <person name="Lau C.P."/>
            <person name="Li Y."/>
            <person name="Huang Z.M."/>
            <person name="Ba J.G."/>
            <person name="Yim A.K."/>
            <person name="Ouyang C.Y."/>
            <person name="Ngai S.M."/>
            <person name="Chan T.F."/>
            <person name="Leung E.L."/>
            <person name="Liu L."/>
            <person name="Liu Z.G."/>
            <person name="Tsui S.K."/>
        </authorList>
    </citation>
    <scope>NUCLEOTIDE SEQUENCE [LARGE SCALE GENOMIC DNA]</scope>
    <source>
        <strain evidence="1">Derp</strain>
    </source>
</reference>
<evidence type="ECO:0000313" key="1">
    <source>
        <dbReference type="EMBL" id="KAH9417594.1"/>
    </source>
</evidence>
<reference evidence="1 2" key="2">
    <citation type="journal article" date="2022" name="Mol. Biol. Evol.">
        <title>Comparative Genomics Reveals Insights into the Divergent Evolution of Astigmatic Mites and Household Pest Adaptations.</title>
        <authorList>
            <person name="Xiong Q."/>
            <person name="Wan A.T."/>
            <person name="Liu X."/>
            <person name="Fung C.S."/>
            <person name="Xiao X."/>
            <person name="Malainual N."/>
            <person name="Hou J."/>
            <person name="Wang L."/>
            <person name="Wang M."/>
            <person name="Yang K.Y."/>
            <person name="Cui Y."/>
            <person name="Leung E.L."/>
            <person name="Nong W."/>
            <person name="Shin S.K."/>
            <person name="Au S.W."/>
            <person name="Jeong K.Y."/>
            <person name="Chew F.T."/>
            <person name="Hui J.H."/>
            <person name="Leung T.F."/>
            <person name="Tungtrongchitr A."/>
            <person name="Zhong N."/>
            <person name="Liu Z."/>
            <person name="Tsui S.K."/>
        </authorList>
    </citation>
    <scope>NUCLEOTIDE SEQUENCE [LARGE SCALE GENOMIC DNA]</scope>
    <source>
        <strain evidence="1">Derp</strain>
    </source>
</reference>
<name>A0ABQ8J4Y8_DERPT</name>
<accession>A0ABQ8J4Y8</accession>
<proteinExistence type="predicted"/>
<organism evidence="1 2">
    <name type="scientific">Dermatophagoides pteronyssinus</name>
    <name type="common">European house dust mite</name>
    <dbReference type="NCBI Taxonomy" id="6956"/>
    <lineage>
        <taxon>Eukaryota</taxon>
        <taxon>Metazoa</taxon>
        <taxon>Ecdysozoa</taxon>
        <taxon>Arthropoda</taxon>
        <taxon>Chelicerata</taxon>
        <taxon>Arachnida</taxon>
        <taxon>Acari</taxon>
        <taxon>Acariformes</taxon>
        <taxon>Sarcoptiformes</taxon>
        <taxon>Astigmata</taxon>
        <taxon>Psoroptidia</taxon>
        <taxon>Analgoidea</taxon>
        <taxon>Pyroglyphidae</taxon>
        <taxon>Dermatophagoidinae</taxon>
        <taxon>Dermatophagoides</taxon>
    </lineage>
</organism>
<keyword evidence="2" id="KW-1185">Reference proteome</keyword>
<dbReference type="EMBL" id="NJHN03000075">
    <property type="protein sequence ID" value="KAH9417594.1"/>
    <property type="molecule type" value="Genomic_DNA"/>
</dbReference>
<comment type="caution">
    <text evidence="1">The sequence shown here is derived from an EMBL/GenBank/DDBJ whole genome shotgun (WGS) entry which is preliminary data.</text>
</comment>
<dbReference type="Proteomes" id="UP000887458">
    <property type="component" value="Unassembled WGS sequence"/>
</dbReference>